<dbReference type="Gene3D" id="1.20.1250.20">
    <property type="entry name" value="MFS general substrate transporter like domains"/>
    <property type="match status" value="1"/>
</dbReference>
<evidence type="ECO:0000256" key="3">
    <source>
        <dbReference type="SAM" id="Phobius"/>
    </source>
</evidence>
<dbReference type="InterPro" id="IPR036259">
    <property type="entry name" value="MFS_trans_sf"/>
</dbReference>
<protein>
    <submittedName>
        <fullName evidence="4">Protein NRT1/ PTR FAMILY 1.1-like</fullName>
    </submittedName>
</protein>
<evidence type="ECO:0000256" key="2">
    <source>
        <dbReference type="SAM" id="Coils"/>
    </source>
</evidence>
<reference evidence="4" key="1">
    <citation type="journal article" date="2019" name="Sci. Rep.">
        <title>Draft genome of Tanacetum cinerariifolium, the natural source of mosquito coil.</title>
        <authorList>
            <person name="Yamashiro T."/>
            <person name="Shiraishi A."/>
            <person name="Satake H."/>
            <person name="Nakayama K."/>
        </authorList>
    </citation>
    <scope>NUCLEOTIDE SEQUENCE</scope>
</reference>
<evidence type="ECO:0000313" key="4">
    <source>
        <dbReference type="EMBL" id="GEZ88555.1"/>
    </source>
</evidence>
<comment type="caution">
    <text evidence="4">The sequence shown here is derived from an EMBL/GenBank/DDBJ whole genome shotgun (WGS) entry which is preliminary data.</text>
</comment>
<feature type="transmembrane region" description="Helical" evidence="3">
    <location>
        <begin position="31"/>
        <end position="59"/>
    </location>
</feature>
<feature type="transmembrane region" description="Helical" evidence="3">
    <location>
        <begin position="80"/>
        <end position="100"/>
    </location>
</feature>
<accession>A0A699IV70</accession>
<keyword evidence="3" id="KW-1133">Transmembrane helix</keyword>
<keyword evidence="3" id="KW-0472">Membrane</keyword>
<dbReference type="AlphaFoldDB" id="A0A699IV70"/>
<organism evidence="4">
    <name type="scientific">Tanacetum cinerariifolium</name>
    <name type="common">Dalmatian daisy</name>
    <name type="synonym">Chrysanthemum cinerariifolium</name>
    <dbReference type="NCBI Taxonomy" id="118510"/>
    <lineage>
        <taxon>Eukaryota</taxon>
        <taxon>Viridiplantae</taxon>
        <taxon>Streptophyta</taxon>
        <taxon>Embryophyta</taxon>
        <taxon>Tracheophyta</taxon>
        <taxon>Spermatophyta</taxon>
        <taxon>Magnoliopsida</taxon>
        <taxon>eudicotyledons</taxon>
        <taxon>Gunneridae</taxon>
        <taxon>Pentapetalae</taxon>
        <taxon>asterids</taxon>
        <taxon>campanulids</taxon>
        <taxon>Asterales</taxon>
        <taxon>Asteraceae</taxon>
        <taxon>Asteroideae</taxon>
        <taxon>Anthemideae</taxon>
        <taxon>Anthemidinae</taxon>
        <taxon>Tanacetum</taxon>
    </lineage>
</organism>
<name>A0A699IV70_TANCI</name>
<comment type="similarity">
    <text evidence="1">Belongs to the major facilitator superfamily. Phosphate:H(+) symporter (TC 2.A.1.9) family.</text>
</comment>
<sequence length="194" mass="21582">MSAVWLTAVFPAARPLSCDLKVLGLYQTNPAQIALFFAIVYIGACGIRPCSFAFGAGQFDRPKNPKNAKILQCYINWHDYASFEISFMLSCFLGLLSLSIKVKANKRPSTPQSSSSGPLTRLSYSLKPYGSASSQGKAECLNCKLLAERIKTLEANIKILEETLKMKRHHEKHTFDSTTILHELYNDMGRLGLE</sequence>
<dbReference type="EMBL" id="BKCJ010337267">
    <property type="protein sequence ID" value="GEZ88555.1"/>
    <property type="molecule type" value="Genomic_DNA"/>
</dbReference>
<proteinExistence type="inferred from homology"/>
<feature type="coiled-coil region" evidence="2">
    <location>
        <begin position="143"/>
        <end position="170"/>
    </location>
</feature>
<keyword evidence="2" id="KW-0175">Coiled coil</keyword>
<keyword evidence="3" id="KW-0812">Transmembrane</keyword>
<gene>
    <name evidence="4" type="ORF">Tci_560528</name>
</gene>
<evidence type="ECO:0000256" key="1">
    <source>
        <dbReference type="ARBA" id="ARBA00044504"/>
    </source>
</evidence>